<name>A0A0V1FQI5_9BILA</name>
<comment type="caution">
    <text evidence="1">The sequence shown here is derived from an EMBL/GenBank/DDBJ whole genome shotgun (WGS) entry which is preliminary data.</text>
</comment>
<dbReference type="AlphaFoldDB" id="A0A0V1FQI5"/>
<dbReference type="Proteomes" id="UP000055024">
    <property type="component" value="Unassembled WGS sequence"/>
</dbReference>
<accession>A0A0V1FQI5</accession>
<dbReference type="EMBL" id="JYDP01006136">
    <property type="protein sequence ID" value="KRY88204.1"/>
    <property type="molecule type" value="Genomic_DNA"/>
</dbReference>
<evidence type="ECO:0000313" key="1">
    <source>
        <dbReference type="EMBL" id="KRY88204.1"/>
    </source>
</evidence>
<sequence>MNTSQVDLLYVTIEIEREPFGTFFIEPFVPASENLLVQMFKFFHNNPASMP</sequence>
<organism evidence="1 2">
    <name type="scientific">Trichinella zimbabwensis</name>
    <dbReference type="NCBI Taxonomy" id="268475"/>
    <lineage>
        <taxon>Eukaryota</taxon>
        <taxon>Metazoa</taxon>
        <taxon>Ecdysozoa</taxon>
        <taxon>Nematoda</taxon>
        <taxon>Enoplea</taxon>
        <taxon>Dorylaimia</taxon>
        <taxon>Trichinellida</taxon>
        <taxon>Trichinellidae</taxon>
        <taxon>Trichinella</taxon>
    </lineage>
</organism>
<gene>
    <name evidence="1" type="ORF">T11_121</name>
</gene>
<protein>
    <submittedName>
        <fullName evidence="1">Uncharacterized protein</fullName>
    </submittedName>
</protein>
<reference evidence="1 2" key="1">
    <citation type="submission" date="2015-01" db="EMBL/GenBank/DDBJ databases">
        <title>Evolution of Trichinella species and genotypes.</title>
        <authorList>
            <person name="Korhonen P.K."/>
            <person name="Edoardo P."/>
            <person name="Giuseppe L.R."/>
            <person name="Gasser R.B."/>
        </authorList>
    </citation>
    <scope>NUCLEOTIDE SEQUENCE [LARGE SCALE GENOMIC DNA]</scope>
    <source>
        <strain evidence="1">ISS1029</strain>
    </source>
</reference>
<proteinExistence type="predicted"/>
<keyword evidence="2" id="KW-1185">Reference proteome</keyword>
<dbReference type="STRING" id="268475.A0A0V1FQI5"/>
<evidence type="ECO:0000313" key="2">
    <source>
        <dbReference type="Proteomes" id="UP000055024"/>
    </source>
</evidence>
<feature type="non-terminal residue" evidence="1">
    <location>
        <position position="51"/>
    </location>
</feature>